<evidence type="ECO:0000313" key="3">
    <source>
        <dbReference type="EMBL" id="SOQ51322.1"/>
    </source>
</evidence>
<feature type="transmembrane region" description="Helical" evidence="2">
    <location>
        <begin position="50"/>
        <end position="70"/>
    </location>
</feature>
<keyword evidence="2" id="KW-0472">Membrane</keyword>
<name>A0A2H1WEN8_SPOFR</name>
<evidence type="ECO:0000256" key="2">
    <source>
        <dbReference type="SAM" id="Phobius"/>
    </source>
</evidence>
<evidence type="ECO:0000256" key="1">
    <source>
        <dbReference type="SAM" id="MobiDB-lite"/>
    </source>
</evidence>
<proteinExistence type="predicted"/>
<protein>
    <submittedName>
        <fullName evidence="3">SFRICE_021050</fullName>
    </submittedName>
</protein>
<keyword evidence="2" id="KW-0812">Transmembrane</keyword>
<dbReference type="AlphaFoldDB" id="A0A2H1WEN8"/>
<keyword evidence="2" id="KW-1133">Transmembrane helix</keyword>
<gene>
    <name evidence="3" type="ORF">SFRICE_021050</name>
</gene>
<accession>A0A2H1WEN8</accession>
<feature type="transmembrane region" description="Helical" evidence="2">
    <location>
        <begin position="12"/>
        <end position="30"/>
    </location>
</feature>
<feature type="region of interest" description="Disordered" evidence="1">
    <location>
        <begin position="124"/>
        <end position="151"/>
    </location>
</feature>
<dbReference type="EMBL" id="ODYU01008047">
    <property type="protein sequence ID" value="SOQ51322.1"/>
    <property type="molecule type" value="Genomic_DNA"/>
</dbReference>
<organism evidence="3">
    <name type="scientific">Spodoptera frugiperda</name>
    <name type="common">Fall armyworm</name>
    <dbReference type="NCBI Taxonomy" id="7108"/>
    <lineage>
        <taxon>Eukaryota</taxon>
        <taxon>Metazoa</taxon>
        <taxon>Ecdysozoa</taxon>
        <taxon>Arthropoda</taxon>
        <taxon>Hexapoda</taxon>
        <taxon>Insecta</taxon>
        <taxon>Pterygota</taxon>
        <taxon>Neoptera</taxon>
        <taxon>Endopterygota</taxon>
        <taxon>Lepidoptera</taxon>
        <taxon>Glossata</taxon>
        <taxon>Ditrysia</taxon>
        <taxon>Noctuoidea</taxon>
        <taxon>Noctuidae</taxon>
        <taxon>Amphipyrinae</taxon>
        <taxon>Spodoptera</taxon>
    </lineage>
</organism>
<reference evidence="3" key="1">
    <citation type="submission" date="2016-07" db="EMBL/GenBank/DDBJ databases">
        <authorList>
            <person name="Bretaudeau A."/>
        </authorList>
    </citation>
    <scope>NUCLEOTIDE SEQUENCE</scope>
    <source>
        <strain evidence="3">Rice</strain>
        <tissue evidence="3">Whole body</tissue>
    </source>
</reference>
<sequence length="172" mass="18592">MALAVIWDNKRYFKIFYDCTVSAVAGQLAAAQRVAGSIPARSNSLCDPQIVVSGLGVMLFSCVVGAFTNIQGHVQITLKPETTICNSKSWSVQKSNPLQVAQQPLAQPPRQPCSHNIIILRATTDKLSKNRKKPTNTLPDPGIEPETPYPAVALATTRPTRQVSLKSTSNGH</sequence>